<dbReference type="InterPro" id="IPR013216">
    <property type="entry name" value="Methyltransf_11"/>
</dbReference>
<keyword evidence="2" id="KW-0808">Transferase</keyword>
<dbReference type="Pfam" id="PF08241">
    <property type="entry name" value="Methyltransf_11"/>
    <property type="match status" value="1"/>
</dbReference>
<comment type="caution">
    <text evidence="2">The sequence shown here is derived from an EMBL/GenBank/DDBJ whole genome shotgun (WGS) entry which is preliminary data.</text>
</comment>
<sequence>MEKREAVEKKADHVIDAGMDFKGNLLRKAEKLGLYRRFINADANEILPFEDESFQSVFSNIIYWLDDPEKVFKEIYRILRHDGTCCVMLPDITFLETSFYYSLYEKAGLKQFEFLRLIDRGRITENIKVVKSYAEWKNIIENAGLEIQDCIPHLSKTLLRIWDIGLRPIFPMLKKMTAQIEKNSLMEIKKEWIDLFLKIGYPIIENDRMLAHDSEFCFFCFILRKK</sequence>
<keyword evidence="2" id="KW-0489">Methyltransferase</keyword>
<dbReference type="CDD" id="cd02440">
    <property type="entry name" value="AdoMet_MTases"/>
    <property type="match status" value="1"/>
</dbReference>
<dbReference type="SUPFAM" id="SSF53335">
    <property type="entry name" value="S-adenosyl-L-methionine-dependent methyltransferases"/>
    <property type="match status" value="1"/>
</dbReference>
<dbReference type="EMBL" id="RHJS01000002">
    <property type="protein sequence ID" value="RRK34665.1"/>
    <property type="molecule type" value="Genomic_DNA"/>
</dbReference>
<protein>
    <submittedName>
        <fullName evidence="2">Class I SAM-dependent methyltransferase</fullName>
    </submittedName>
</protein>
<dbReference type="InterPro" id="IPR029063">
    <property type="entry name" value="SAM-dependent_MTases_sf"/>
</dbReference>
<dbReference type="GO" id="GO:0008757">
    <property type="term" value="F:S-adenosylmethionine-dependent methyltransferase activity"/>
    <property type="evidence" value="ECO:0007669"/>
    <property type="project" value="InterPro"/>
</dbReference>
<organism evidence="2 3">
    <name type="scientific">Schaedlerella arabinosiphila</name>
    <dbReference type="NCBI Taxonomy" id="2044587"/>
    <lineage>
        <taxon>Bacteria</taxon>
        <taxon>Bacillati</taxon>
        <taxon>Bacillota</taxon>
        <taxon>Clostridia</taxon>
        <taxon>Lachnospirales</taxon>
        <taxon>Lachnospiraceae</taxon>
        <taxon>Schaedlerella</taxon>
    </lineage>
</organism>
<evidence type="ECO:0000313" key="2">
    <source>
        <dbReference type="EMBL" id="RRK34665.1"/>
    </source>
</evidence>
<proteinExistence type="predicted"/>
<evidence type="ECO:0000259" key="1">
    <source>
        <dbReference type="Pfam" id="PF08241"/>
    </source>
</evidence>
<keyword evidence="3" id="KW-1185">Reference proteome</keyword>
<name>A0A3R8JSK9_9FIRM</name>
<dbReference type="AlphaFoldDB" id="A0A3R8JSK9"/>
<accession>A0A3R8JSK9</accession>
<dbReference type="GO" id="GO:0032259">
    <property type="term" value="P:methylation"/>
    <property type="evidence" value="ECO:0007669"/>
    <property type="project" value="UniProtKB-KW"/>
</dbReference>
<evidence type="ECO:0000313" key="3">
    <source>
        <dbReference type="Proteomes" id="UP000274920"/>
    </source>
</evidence>
<dbReference type="Proteomes" id="UP000274920">
    <property type="component" value="Unassembled WGS sequence"/>
</dbReference>
<gene>
    <name evidence="2" type="ORF">EBB54_27490</name>
</gene>
<reference evidence="2" key="1">
    <citation type="submission" date="2018-10" db="EMBL/GenBank/DDBJ databases">
        <title>Schaedlerella arabinophila gen. nov. sp. nov., isolated from the mouse intestinal tract and comparative analysis with the genome of the closely related altered Schaedler flora strain ASF502.</title>
        <authorList>
            <person name="Miyake S."/>
            <person name="Soh M."/>
            <person name="Seedorf H."/>
        </authorList>
    </citation>
    <scope>NUCLEOTIDE SEQUENCE [LARGE SCALE GENOMIC DNA]</scope>
    <source>
        <strain evidence="2">DSM 106076</strain>
    </source>
</reference>
<feature type="domain" description="Methyltransferase type 11" evidence="1">
    <location>
        <begin position="18"/>
        <end position="86"/>
    </location>
</feature>
<dbReference type="Gene3D" id="3.40.50.150">
    <property type="entry name" value="Vaccinia Virus protein VP39"/>
    <property type="match status" value="1"/>
</dbReference>